<name>A0A507BRU0_9FUNG</name>
<dbReference type="VEuPathDB" id="FungiDB:SeMB42_g03697"/>
<organism evidence="2 3">
    <name type="scientific">Synchytrium endobioticum</name>
    <dbReference type="NCBI Taxonomy" id="286115"/>
    <lineage>
        <taxon>Eukaryota</taxon>
        <taxon>Fungi</taxon>
        <taxon>Fungi incertae sedis</taxon>
        <taxon>Chytridiomycota</taxon>
        <taxon>Chytridiomycota incertae sedis</taxon>
        <taxon>Chytridiomycetes</taxon>
        <taxon>Synchytriales</taxon>
        <taxon>Synchytriaceae</taxon>
        <taxon>Synchytrium</taxon>
    </lineage>
</organism>
<feature type="region of interest" description="Disordered" evidence="1">
    <location>
        <begin position="173"/>
        <end position="208"/>
    </location>
</feature>
<reference evidence="2 3" key="1">
    <citation type="journal article" date="2019" name="Sci. Rep.">
        <title>Comparative genomics of chytrid fungi reveal insights into the obligate biotrophic and pathogenic lifestyle of Synchytrium endobioticum.</title>
        <authorList>
            <person name="van de Vossenberg B.T.L.H."/>
            <person name="Warris S."/>
            <person name="Nguyen H.D.T."/>
            <person name="van Gent-Pelzer M.P.E."/>
            <person name="Joly D.L."/>
            <person name="van de Geest H.C."/>
            <person name="Bonants P.J.M."/>
            <person name="Smith D.S."/>
            <person name="Levesque C.A."/>
            <person name="van der Lee T.A.J."/>
        </authorList>
    </citation>
    <scope>NUCLEOTIDE SEQUENCE [LARGE SCALE GENOMIC DNA]</scope>
    <source>
        <strain evidence="2 3">LEV6574</strain>
    </source>
</reference>
<protein>
    <submittedName>
        <fullName evidence="2">Uncharacterized protein</fullName>
    </submittedName>
</protein>
<evidence type="ECO:0000256" key="1">
    <source>
        <dbReference type="SAM" id="MobiDB-lite"/>
    </source>
</evidence>
<gene>
    <name evidence="2" type="ORF">SeLEV6574_g08468</name>
</gene>
<comment type="caution">
    <text evidence="2">The sequence shown here is derived from an EMBL/GenBank/DDBJ whole genome shotgun (WGS) entry which is preliminary data.</text>
</comment>
<feature type="compositionally biased region" description="Basic and acidic residues" evidence="1">
    <location>
        <begin position="195"/>
        <end position="208"/>
    </location>
</feature>
<dbReference type="AlphaFoldDB" id="A0A507BRU0"/>
<sequence length="208" mass="23354">MHLYMKGLYAGFHALARRWAEFDTYILEYPHACLMADPEIQDMIGGITFVIADYRTPWQEFPNESDMIVRPGWYRHYKDLYDHYFRLIRDVGRNLEMLNRLPPWQPIPLLAEIPPIPDRLYHSLEGSPPASPYIFRPTQASTVVMDPRAATQSISFHDGSSIGSAAASNAGVANGGSNLAVGGSGTSTRPNGGSDCERLQRRSARFEH</sequence>
<dbReference type="EMBL" id="QEAM01000979">
    <property type="protein sequence ID" value="TPX32380.1"/>
    <property type="molecule type" value="Genomic_DNA"/>
</dbReference>
<dbReference type="Proteomes" id="UP000320475">
    <property type="component" value="Unassembled WGS sequence"/>
</dbReference>
<evidence type="ECO:0000313" key="2">
    <source>
        <dbReference type="EMBL" id="TPX32380.1"/>
    </source>
</evidence>
<evidence type="ECO:0000313" key="3">
    <source>
        <dbReference type="Proteomes" id="UP000320475"/>
    </source>
</evidence>
<accession>A0A507BRU0</accession>
<proteinExistence type="predicted"/>